<dbReference type="Gene3D" id="3.30.450.20">
    <property type="entry name" value="PAS domain"/>
    <property type="match status" value="1"/>
</dbReference>
<evidence type="ECO:0000256" key="5">
    <source>
        <dbReference type="SAM" id="Phobius"/>
    </source>
</evidence>
<evidence type="ECO:0000259" key="6">
    <source>
        <dbReference type="PROSITE" id="PS50885"/>
    </source>
</evidence>
<dbReference type="SUPFAM" id="SSF158472">
    <property type="entry name" value="HAMP domain-like"/>
    <property type="match status" value="1"/>
</dbReference>
<dbReference type="Pfam" id="PF00672">
    <property type="entry name" value="HAMP"/>
    <property type="match status" value="1"/>
</dbReference>
<dbReference type="SUPFAM" id="SSF55874">
    <property type="entry name" value="ATPase domain of HSP90 chaperone/DNA topoisomerase II/histidine kinase"/>
    <property type="match status" value="1"/>
</dbReference>
<dbReference type="PANTHER" id="PTHR34220:SF7">
    <property type="entry name" value="SENSOR HISTIDINE KINASE YPDA"/>
    <property type="match status" value="1"/>
</dbReference>
<dbReference type="PANTHER" id="PTHR34220">
    <property type="entry name" value="SENSOR HISTIDINE KINASE YPDA"/>
    <property type="match status" value="1"/>
</dbReference>
<dbReference type="Proteomes" id="UP001600941">
    <property type="component" value="Unassembled WGS sequence"/>
</dbReference>
<keyword evidence="4 7" id="KW-0418">Kinase</keyword>
<organism evidence="7 8">
    <name type="scientific">Blautia parvula</name>
    <dbReference type="NCBI Taxonomy" id="2877527"/>
    <lineage>
        <taxon>Bacteria</taxon>
        <taxon>Bacillati</taxon>
        <taxon>Bacillota</taxon>
        <taxon>Clostridia</taxon>
        <taxon>Lachnospirales</taxon>
        <taxon>Lachnospiraceae</taxon>
        <taxon>Blautia</taxon>
    </lineage>
</organism>
<dbReference type="Pfam" id="PF02518">
    <property type="entry name" value="HATPase_c"/>
    <property type="match status" value="1"/>
</dbReference>
<evidence type="ECO:0000256" key="1">
    <source>
        <dbReference type="ARBA" id="ARBA00004370"/>
    </source>
</evidence>
<dbReference type="SMART" id="SM00304">
    <property type="entry name" value="HAMP"/>
    <property type="match status" value="1"/>
</dbReference>
<dbReference type="Pfam" id="PF06580">
    <property type="entry name" value="His_kinase"/>
    <property type="match status" value="1"/>
</dbReference>
<feature type="domain" description="HAMP" evidence="6">
    <location>
        <begin position="350"/>
        <end position="402"/>
    </location>
</feature>
<name>A0ABQ0C0M0_9FIRM</name>
<dbReference type="Gene3D" id="3.30.565.10">
    <property type="entry name" value="Histidine kinase-like ATPase, C-terminal domain"/>
    <property type="match status" value="1"/>
</dbReference>
<dbReference type="EMBL" id="BAABZQ010000001">
    <property type="protein sequence ID" value="GAA6502343.1"/>
    <property type="molecule type" value="Genomic_DNA"/>
</dbReference>
<dbReference type="SMART" id="SM00387">
    <property type="entry name" value="HATPase_c"/>
    <property type="match status" value="1"/>
</dbReference>
<dbReference type="GO" id="GO:0016301">
    <property type="term" value="F:kinase activity"/>
    <property type="evidence" value="ECO:0007669"/>
    <property type="project" value="UniProtKB-KW"/>
</dbReference>
<dbReference type="InterPro" id="IPR050640">
    <property type="entry name" value="Bact_2-comp_sensor_kinase"/>
</dbReference>
<keyword evidence="5" id="KW-0812">Transmembrane</keyword>
<keyword evidence="8" id="KW-1185">Reference proteome</keyword>
<comment type="subcellular location">
    <subcellularLocation>
        <location evidence="1">Membrane</location>
    </subcellularLocation>
</comment>
<evidence type="ECO:0000256" key="2">
    <source>
        <dbReference type="ARBA" id="ARBA00022553"/>
    </source>
</evidence>
<dbReference type="Gene3D" id="1.10.8.500">
    <property type="entry name" value="HAMP domain in histidine kinase"/>
    <property type="match status" value="1"/>
</dbReference>
<proteinExistence type="predicted"/>
<dbReference type="InterPro" id="IPR003660">
    <property type="entry name" value="HAMP_dom"/>
</dbReference>
<dbReference type="InterPro" id="IPR010559">
    <property type="entry name" value="Sig_transdc_His_kin_internal"/>
</dbReference>
<keyword evidence="2" id="KW-0597">Phosphoprotein</keyword>
<keyword evidence="5" id="KW-1133">Transmembrane helix</keyword>
<dbReference type="RefSeq" id="WP_033140769.1">
    <property type="nucleotide sequence ID" value="NZ_AP031413.1"/>
</dbReference>
<protein>
    <submittedName>
        <fullName evidence="7">Sensor histidine kinase</fullName>
    </submittedName>
</protein>
<dbReference type="CDD" id="cd06225">
    <property type="entry name" value="HAMP"/>
    <property type="match status" value="1"/>
</dbReference>
<keyword evidence="5" id="KW-0472">Membrane</keyword>
<dbReference type="InterPro" id="IPR003594">
    <property type="entry name" value="HATPase_dom"/>
</dbReference>
<evidence type="ECO:0000256" key="4">
    <source>
        <dbReference type="ARBA" id="ARBA00022777"/>
    </source>
</evidence>
<evidence type="ECO:0000313" key="7">
    <source>
        <dbReference type="EMBL" id="GAA6502343.1"/>
    </source>
</evidence>
<feature type="transmembrane region" description="Helical" evidence="5">
    <location>
        <begin position="329"/>
        <end position="349"/>
    </location>
</feature>
<evidence type="ECO:0000313" key="8">
    <source>
        <dbReference type="Proteomes" id="UP001600941"/>
    </source>
</evidence>
<accession>A0ABQ0C0M0</accession>
<sequence length="622" mass="72444">MKEHWKKFVNRMIRIVRRLGLQKRFLLLVVFAVIFPLLFLETATFFSVRRVFQLSNYENMQQELDSYNVLVNNRLREYSSVGNKIATSLYTIKMLEKTSSDKQLDDFIQTNEYYKFLDEWAGELEDYIAVEVINKRGFIAYKPYQFTDSRLEESVLFSHIMSLEERQVWLGAFKWENTDKYSSPPSRKNLQYPLIISTKVKGAYSSDYLGCVNLYIDQFLLSDLLSEVLNYREKTSSLFSEEELFFIDRSGKIVSHKDPGQIGTYIEKELKENLKQNKIDQPESKVVFLNGGREKKLVFYSESKLTGMRMVALVDYKEFYQVINQIFKMMVFFSVLVLVVAGIVSWLYFISIKKPINQIVAGMKQVEKNNFSVVVEDEGKDELNYLTQRFNKMVNRTGELIDQKISMETEKKDAELRVLEEQINPHFLYNTLDMINWIAFERNDEKTCHIIESLSEFYRTGLNSGERIYTVRQEITHVSAYIEIQKERYQGKIKYHFDIQEETYPYEMVKVALQPLVENAIVHGIIPKGSKGNIWIAVKMENHEILFRVADDGQGLSEKQTMEKKSGRSSYGLRNVDARIKMYFGEDYGVRLEPGENGNGAVSVIRIPARMGGDGNEDLIGG</sequence>
<keyword evidence="3" id="KW-0808">Transferase</keyword>
<evidence type="ECO:0000256" key="3">
    <source>
        <dbReference type="ARBA" id="ARBA00022679"/>
    </source>
</evidence>
<reference evidence="7 8" key="1">
    <citation type="submission" date="2024-04" db="EMBL/GenBank/DDBJ databases">
        <title>Defined microbial consortia suppress multidrug-resistant proinflammatory Enterobacteriaceae via ecological control.</title>
        <authorList>
            <person name="Furuichi M."/>
            <person name="Kawaguchi T."/>
            <person name="Pust M."/>
            <person name="Yasuma K."/>
            <person name="Plichta D."/>
            <person name="Hasegawa N."/>
            <person name="Ohya T."/>
            <person name="Bhattarai S."/>
            <person name="Sasajima S."/>
            <person name="Aoto Y."/>
            <person name="Tuganbaev T."/>
            <person name="Yaginuma M."/>
            <person name="Ueda M."/>
            <person name="Okahashi N."/>
            <person name="Amafuji K."/>
            <person name="Kiridooshi Y."/>
            <person name="Sugita K."/>
            <person name="Strazar M."/>
            <person name="Skelly A."/>
            <person name="Suda W."/>
            <person name="Hattori M."/>
            <person name="Nakamoto N."/>
            <person name="Caballero S."/>
            <person name="Norman J."/>
            <person name="Olle B."/>
            <person name="Tanoue T."/>
            <person name="Arita M."/>
            <person name="Bucci V."/>
            <person name="Atarashi K."/>
            <person name="Xavier R."/>
            <person name="Honda K."/>
        </authorList>
    </citation>
    <scope>NUCLEOTIDE SEQUENCE [LARGE SCALE GENOMIC DNA]</scope>
    <source>
        <strain evidence="8">k34-0107-D12</strain>
    </source>
</reference>
<gene>
    <name evidence="7" type="ORF">K340107D12_51590</name>
</gene>
<dbReference type="PROSITE" id="PS50885">
    <property type="entry name" value="HAMP"/>
    <property type="match status" value="1"/>
</dbReference>
<dbReference type="InterPro" id="IPR036890">
    <property type="entry name" value="HATPase_C_sf"/>
</dbReference>
<comment type="caution">
    <text evidence="7">The sequence shown here is derived from an EMBL/GenBank/DDBJ whole genome shotgun (WGS) entry which is preliminary data.</text>
</comment>